<dbReference type="SUPFAM" id="SSF54236">
    <property type="entry name" value="Ubiquitin-like"/>
    <property type="match status" value="1"/>
</dbReference>
<dbReference type="InterPro" id="IPR029071">
    <property type="entry name" value="Ubiquitin-like_domsf"/>
</dbReference>
<evidence type="ECO:0000313" key="2">
    <source>
        <dbReference type="Proteomes" id="UP000694941"/>
    </source>
</evidence>
<evidence type="ECO:0000259" key="1">
    <source>
        <dbReference type="PROSITE" id="PS50200"/>
    </source>
</evidence>
<dbReference type="PROSITE" id="PS50200">
    <property type="entry name" value="RA"/>
    <property type="match status" value="1"/>
</dbReference>
<name>A0ABM1RZB4_LIMPO</name>
<dbReference type="InterPro" id="IPR000159">
    <property type="entry name" value="RA_dom"/>
</dbReference>
<dbReference type="Pfam" id="PF21989">
    <property type="entry name" value="RA_2"/>
    <property type="match status" value="1"/>
</dbReference>
<keyword evidence="2" id="KW-1185">Reference proteome</keyword>
<dbReference type="Gene3D" id="3.10.20.90">
    <property type="entry name" value="Phosphatidylinositol 3-kinase Catalytic Subunit, Chain A, domain 1"/>
    <property type="match status" value="1"/>
</dbReference>
<dbReference type="GeneID" id="111084241"/>
<accession>A0ABM1RZB4</accession>
<dbReference type="RefSeq" id="XP_022236719.1">
    <property type="nucleotide sequence ID" value="XM_022381011.1"/>
</dbReference>
<sequence length="128" mass="15285">MKSEKIKLAMEKIQESNIKKLFIKAYTDDGRAKSLLVDERMTVAHVCRLLSEKSHTKMDPQWVVVERNYDLHLDRVFEDHENLVENILMWTQDATHKLFFLKEEDKNDVFVNPEVWLFMSIVFLKKSK</sequence>
<proteinExistence type="predicted"/>
<reference evidence="3" key="1">
    <citation type="submission" date="2025-08" db="UniProtKB">
        <authorList>
            <consortium name="RefSeq"/>
        </authorList>
    </citation>
    <scope>IDENTIFICATION</scope>
    <source>
        <tissue evidence="3">Muscle</tissue>
    </source>
</reference>
<dbReference type="Proteomes" id="UP000694941">
    <property type="component" value="Unplaced"/>
</dbReference>
<gene>
    <name evidence="3" type="primary">LOC111084241</name>
</gene>
<evidence type="ECO:0000313" key="3">
    <source>
        <dbReference type="RefSeq" id="XP_022236719.1"/>
    </source>
</evidence>
<dbReference type="PANTHER" id="PTHR11243">
    <property type="entry name" value="GROWTH FACTOR RECEPTOR-BOUND PROTEIN"/>
    <property type="match status" value="1"/>
</dbReference>
<dbReference type="InterPro" id="IPR039664">
    <property type="entry name" value="GRB/APBB1IP"/>
</dbReference>
<dbReference type="PANTHER" id="PTHR11243:SF23">
    <property type="entry name" value="LD06925P"/>
    <property type="match status" value="1"/>
</dbReference>
<dbReference type="SMART" id="SM00314">
    <property type="entry name" value="RA"/>
    <property type="match status" value="1"/>
</dbReference>
<protein>
    <submittedName>
        <fullName evidence="3">Amyloid beta A4 precursor protein-binding family B member 1-interacting protein-like</fullName>
    </submittedName>
</protein>
<organism evidence="2 3">
    <name type="scientific">Limulus polyphemus</name>
    <name type="common">Atlantic horseshoe crab</name>
    <dbReference type="NCBI Taxonomy" id="6850"/>
    <lineage>
        <taxon>Eukaryota</taxon>
        <taxon>Metazoa</taxon>
        <taxon>Ecdysozoa</taxon>
        <taxon>Arthropoda</taxon>
        <taxon>Chelicerata</taxon>
        <taxon>Merostomata</taxon>
        <taxon>Xiphosura</taxon>
        <taxon>Limulidae</taxon>
        <taxon>Limulus</taxon>
    </lineage>
</organism>
<feature type="domain" description="Ras-associating" evidence="1">
    <location>
        <begin position="19"/>
        <end position="106"/>
    </location>
</feature>